<organism evidence="1 2">
    <name type="scientific">Pseudoxanthomonas kaohsiungensis</name>
    <dbReference type="NCBI Taxonomy" id="283923"/>
    <lineage>
        <taxon>Bacteria</taxon>
        <taxon>Pseudomonadati</taxon>
        <taxon>Pseudomonadota</taxon>
        <taxon>Gammaproteobacteria</taxon>
        <taxon>Lysobacterales</taxon>
        <taxon>Lysobacteraceae</taxon>
        <taxon>Pseudoxanthomonas</taxon>
    </lineage>
</organism>
<reference evidence="2" key="1">
    <citation type="journal article" date="2019" name="Int. J. Syst. Evol. Microbiol.">
        <title>The Global Catalogue of Microorganisms (GCM) 10K type strain sequencing project: providing services to taxonomists for standard genome sequencing and annotation.</title>
        <authorList>
            <consortium name="The Broad Institute Genomics Platform"/>
            <consortium name="The Broad Institute Genome Sequencing Center for Infectious Disease"/>
            <person name="Wu L."/>
            <person name="Ma J."/>
        </authorList>
    </citation>
    <scope>NUCLEOTIDE SEQUENCE [LARGE SCALE GENOMIC DNA]</scope>
    <source>
        <strain evidence="2">CCUG 55854</strain>
    </source>
</reference>
<dbReference type="Proteomes" id="UP001597033">
    <property type="component" value="Unassembled WGS sequence"/>
</dbReference>
<name>A0ABW3LZB4_9GAMM</name>
<dbReference type="RefSeq" id="WP_274381848.1">
    <property type="nucleotide sequence ID" value="NZ_JBHTKN010000013.1"/>
</dbReference>
<keyword evidence="2" id="KW-1185">Reference proteome</keyword>
<comment type="caution">
    <text evidence="1">The sequence shown here is derived from an EMBL/GenBank/DDBJ whole genome shotgun (WGS) entry which is preliminary data.</text>
</comment>
<evidence type="ECO:0000313" key="1">
    <source>
        <dbReference type="EMBL" id="MFD1043652.1"/>
    </source>
</evidence>
<dbReference type="EMBL" id="JBHTKN010000013">
    <property type="protein sequence ID" value="MFD1043652.1"/>
    <property type="molecule type" value="Genomic_DNA"/>
</dbReference>
<protein>
    <submittedName>
        <fullName evidence="1">Uncharacterized protein</fullName>
    </submittedName>
</protein>
<evidence type="ECO:0000313" key="2">
    <source>
        <dbReference type="Proteomes" id="UP001597033"/>
    </source>
</evidence>
<proteinExistence type="predicted"/>
<accession>A0ABW3LZB4</accession>
<sequence>MNANASQRPPKGPRQACASIIGITTITATGITRPVRSVVFV</sequence>
<gene>
    <name evidence="1" type="ORF">ACFQ2N_14965</name>
</gene>